<comment type="caution">
    <text evidence="1">The sequence shown here is derived from an EMBL/GenBank/DDBJ whole genome shotgun (WGS) entry which is preliminary data.</text>
</comment>
<accession>A0AAW9ED37</accession>
<organism evidence="1 2">
    <name type="scientific">Klebsiella aerogenes</name>
    <name type="common">Enterobacter aerogenes</name>
    <dbReference type="NCBI Taxonomy" id="548"/>
    <lineage>
        <taxon>Bacteria</taxon>
        <taxon>Pseudomonadati</taxon>
        <taxon>Pseudomonadota</taxon>
        <taxon>Gammaproteobacteria</taxon>
        <taxon>Enterobacterales</taxon>
        <taxon>Enterobacteriaceae</taxon>
        <taxon>Klebsiella/Raoultella group</taxon>
        <taxon>Klebsiella</taxon>
    </lineage>
</organism>
<gene>
    <name evidence="1" type="ORF">SJ059_27350</name>
</gene>
<dbReference type="AlphaFoldDB" id="A0AAW9ED37"/>
<dbReference type="EMBL" id="JAWZZT010000571">
    <property type="protein sequence ID" value="MDX7018143.1"/>
    <property type="molecule type" value="Genomic_DNA"/>
</dbReference>
<name>A0AAW9ED37_KLEAE</name>
<evidence type="ECO:0000313" key="2">
    <source>
        <dbReference type="Proteomes" id="UP001279012"/>
    </source>
</evidence>
<evidence type="ECO:0000313" key="1">
    <source>
        <dbReference type="EMBL" id="MDX7018143.1"/>
    </source>
</evidence>
<sequence>SILAEAIKSSPNDLELGIGRYHSWNEERARWYGQRVLSIYRNILHELEVRQ</sequence>
<feature type="non-terminal residue" evidence="1">
    <location>
        <position position="1"/>
    </location>
</feature>
<protein>
    <submittedName>
        <fullName evidence="1">Lytic transglycosylase domain-containing protein</fullName>
    </submittedName>
</protein>
<dbReference type="Proteomes" id="UP001279012">
    <property type="component" value="Unassembled WGS sequence"/>
</dbReference>
<proteinExistence type="predicted"/>
<reference evidence="1" key="1">
    <citation type="submission" date="2023-11" db="EMBL/GenBank/DDBJ databases">
        <title>Detection of rare carbapenemases in Enterobacterales - comparison of two colorimetric and two CIM-based carbapenemase assays.</title>
        <authorList>
            <person name="Schaffarczyk L."/>
            <person name="Noster J."/>
            <person name="Stelzer Y."/>
            <person name="Sattler J."/>
            <person name="Gatermann S."/>
            <person name="Hamprecht A."/>
        </authorList>
    </citation>
    <scope>NUCLEOTIDE SEQUENCE</scope>
    <source>
        <strain evidence="1">CIM-Cont-037</strain>
    </source>
</reference>